<sequence length="421" mass="48464">MSLMTMNKSLHWLTLAGLSTLFSAAAQANTVQYKGVLQASWQSNSEYAAWYNRGVSVNRFGTESERLNLSRAAVDLRTELGSTWSLLASAQYVPDPDSKLGFTELFAQYHTLNKGPRQWQARFGGFYPRMSLENPDIGWSSPYNYSYSAINAWLGEEIRTFGTEVSFKHSDNRLSRRQRTGHNWELVGALYKGNDPAGTLLAWRGWAVHDRQSVFNEAIAFAPINALNAPPLAKQAWRSEPFTEVDGRFGYYVGAHWDYQKRHTVRLYWYDNNGDPSVVNYHTGQYAWDTKFYSAAYRFKITRSTHLVMQAMAGNTAMGKRRGVDNDFSSQFILLTHKWQDYRVSGRIEQFDVKDRDFWDFDPNTSEGGAVTLTGRWQLSERWHVGMEFQYLESKVANRADFTVPTRQIEQLWRASAELRF</sequence>
<accession>A0A4Q7EK46</accession>
<gene>
    <name evidence="2" type="ORF">C3B51_06415</name>
</gene>
<organism evidence="2 3">
    <name type="scientific">Pseudoalteromonas rubra</name>
    <dbReference type="NCBI Taxonomy" id="43658"/>
    <lineage>
        <taxon>Bacteria</taxon>
        <taxon>Pseudomonadati</taxon>
        <taxon>Pseudomonadota</taxon>
        <taxon>Gammaproteobacteria</taxon>
        <taxon>Alteromonadales</taxon>
        <taxon>Pseudoalteromonadaceae</taxon>
        <taxon>Pseudoalteromonas</taxon>
    </lineage>
</organism>
<protein>
    <recommendedName>
        <fullName evidence="4">Porin</fullName>
    </recommendedName>
</protein>
<dbReference type="AlphaFoldDB" id="A0A4Q7EK46"/>
<dbReference type="SUPFAM" id="SSF56935">
    <property type="entry name" value="Porins"/>
    <property type="match status" value="1"/>
</dbReference>
<dbReference type="EMBL" id="PPUZ01000017">
    <property type="protein sequence ID" value="RZM83558.1"/>
    <property type="molecule type" value="Genomic_DNA"/>
</dbReference>
<evidence type="ECO:0000313" key="3">
    <source>
        <dbReference type="Proteomes" id="UP000292345"/>
    </source>
</evidence>
<reference evidence="2 3" key="1">
    <citation type="submission" date="2018-01" db="EMBL/GenBank/DDBJ databases">
        <title>Co-occurrence of chitin degradation, pigmentation and bioactivity in marine Pseudoalteromonas.</title>
        <authorList>
            <person name="Paulsen S."/>
            <person name="Gram L."/>
            <person name="Machado H."/>
        </authorList>
    </citation>
    <scope>NUCLEOTIDE SEQUENCE [LARGE SCALE GENOMIC DNA]</scope>
    <source>
        <strain evidence="2 3">S1946</strain>
    </source>
</reference>
<dbReference type="Proteomes" id="UP000292345">
    <property type="component" value="Unassembled WGS sequence"/>
</dbReference>
<proteinExistence type="predicted"/>
<evidence type="ECO:0008006" key="4">
    <source>
        <dbReference type="Google" id="ProtNLM"/>
    </source>
</evidence>
<feature type="signal peptide" evidence="1">
    <location>
        <begin position="1"/>
        <end position="28"/>
    </location>
</feature>
<evidence type="ECO:0000313" key="2">
    <source>
        <dbReference type="EMBL" id="RZM83558.1"/>
    </source>
</evidence>
<keyword evidence="1" id="KW-0732">Signal</keyword>
<name>A0A4Q7EK46_9GAMM</name>
<comment type="caution">
    <text evidence="2">The sequence shown here is derived from an EMBL/GenBank/DDBJ whole genome shotgun (WGS) entry which is preliminary data.</text>
</comment>
<feature type="chain" id="PRO_5020509673" description="Porin" evidence="1">
    <location>
        <begin position="29"/>
        <end position="421"/>
    </location>
</feature>
<evidence type="ECO:0000256" key="1">
    <source>
        <dbReference type="SAM" id="SignalP"/>
    </source>
</evidence>